<evidence type="ECO:0000256" key="2">
    <source>
        <dbReference type="SAM" id="MobiDB-lite"/>
    </source>
</evidence>
<organism evidence="3 4">
    <name type="scientific">Prorocentrum cordatum</name>
    <dbReference type="NCBI Taxonomy" id="2364126"/>
    <lineage>
        <taxon>Eukaryota</taxon>
        <taxon>Sar</taxon>
        <taxon>Alveolata</taxon>
        <taxon>Dinophyceae</taxon>
        <taxon>Prorocentrales</taxon>
        <taxon>Prorocentraceae</taxon>
        <taxon>Prorocentrum</taxon>
    </lineage>
</organism>
<feature type="coiled-coil region" evidence="1">
    <location>
        <begin position="127"/>
        <end position="204"/>
    </location>
</feature>
<name>A0ABN9WPD4_9DINO</name>
<evidence type="ECO:0000256" key="1">
    <source>
        <dbReference type="SAM" id="Coils"/>
    </source>
</evidence>
<keyword evidence="4" id="KW-1185">Reference proteome</keyword>
<keyword evidence="1" id="KW-0175">Coiled coil</keyword>
<gene>
    <name evidence="3" type="ORF">PCOR1329_LOCUS68205</name>
</gene>
<dbReference type="Proteomes" id="UP001189429">
    <property type="component" value="Unassembled WGS sequence"/>
</dbReference>
<feature type="region of interest" description="Disordered" evidence="2">
    <location>
        <begin position="515"/>
        <end position="537"/>
    </location>
</feature>
<feature type="coiled-coil region" evidence="1">
    <location>
        <begin position="373"/>
        <end position="400"/>
    </location>
</feature>
<protein>
    <submittedName>
        <fullName evidence="3">Uncharacterized protein</fullName>
    </submittedName>
</protein>
<evidence type="ECO:0000313" key="3">
    <source>
        <dbReference type="EMBL" id="CAK0887005.1"/>
    </source>
</evidence>
<dbReference type="Gene3D" id="1.20.5.170">
    <property type="match status" value="1"/>
</dbReference>
<dbReference type="EMBL" id="CAUYUJ010018882">
    <property type="protein sequence ID" value="CAK0887005.1"/>
    <property type="molecule type" value="Genomic_DNA"/>
</dbReference>
<comment type="caution">
    <text evidence="3">The sequence shown here is derived from an EMBL/GenBank/DDBJ whole genome shotgun (WGS) entry which is preliminary data.</text>
</comment>
<sequence length="537" mass="58745">MAGSGSDKMSHLQEDSMSHFIKTQLMAVLQPFLDHVESNDKRISKLEDQFDTADDRITSVSQELDVTNSTVKSAIENLRNTDRRIEVTGEGLHKCAEHMDQLQRGLEFSNEYSERIHNQARGVAAEVPELRRSCDEVEKQLQALQVQFQRLSDSVMANHKARLDSLTDDIVALHADHERSKAANETLRGEVQEESRLLHDARQELQKGSHSIGAVQQTIKDILAREKELGGRLEGWKAQWNKLQPAVDGLKKDVLFLKHASEAHDASIHGLQRGNQTLLESFDSLHGAHSKMSVELDSAHRALKQTNQAVAEAQDNIGHNTSFANGLHSRLDQSAAELSNTLLQLRGLEGKHQALCDVVDRAAEKQDQMLQDSRKAANEAAHMQRDLEKTNDNVATAAKQLEVLSRGLQSNKGELGHISDRVAQIEGSTQAMHGAFTGLQKGFVDSGLEMGPSVASKKSERLPRLADGAARSGSPNFPGTPRGVQRVVSTEKGAAAYTAGGDDATTPGVSRLGMSGMRSPSEFTPMTTHQSALSLAR</sequence>
<feature type="compositionally biased region" description="Polar residues" evidence="2">
    <location>
        <begin position="521"/>
        <end position="537"/>
    </location>
</feature>
<proteinExistence type="predicted"/>
<reference evidence="3" key="1">
    <citation type="submission" date="2023-10" db="EMBL/GenBank/DDBJ databases">
        <authorList>
            <person name="Chen Y."/>
            <person name="Shah S."/>
            <person name="Dougan E. K."/>
            <person name="Thang M."/>
            <person name="Chan C."/>
        </authorList>
    </citation>
    <scope>NUCLEOTIDE SEQUENCE [LARGE SCALE GENOMIC DNA]</scope>
</reference>
<dbReference type="SUPFAM" id="SSF57997">
    <property type="entry name" value="Tropomyosin"/>
    <property type="match status" value="1"/>
</dbReference>
<accession>A0ABN9WPD4</accession>
<evidence type="ECO:0000313" key="4">
    <source>
        <dbReference type="Proteomes" id="UP001189429"/>
    </source>
</evidence>
<dbReference type="PANTHER" id="PTHR43977">
    <property type="entry name" value="STRUCTURAL MAINTENANCE OF CHROMOSOMES PROTEIN 3"/>
    <property type="match status" value="1"/>
</dbReference>